<evidence type="ECO:0000256" key="5">
    <source>
        <dbReference type="ARBA" id="ARBA00022729"/>
    </source>
</evidence>
<accession>A0AAW1HH00</accession>
<organism evidence="8 9">
    <name type="scientific">Saponaria officinalis</name>
    <name type="common">Common soapwort</name>
    <name type="synonym">Lychnis saponaria</name>
    <dbReference type="NCBI Taxonomy" id="3572"/>
    <lineage>
        <taxon>Eukaryota</taxon>
        <taxon>Viridiplantae</taxon>
        <taxon>Streptophyta</taxon>
        <taxon>Embryophyta</taxon>
        <taxon>Tracheophyta</taxon>
        <taxon>Spermatophyta</taxon>
        <taxon>Magnoliopsida</taxon>
        <taxon>eudicotyledons</taxon>
        <taxon>Gunneridae</taxon>
        <taxon>Pentapetalae</taxon>
        <taxon>Caryophyllales</taxon>
        <taxon>Caryophyllaceae</taxon>
        <taxon>Caryophylleae</taxon>
        <taxon>Saponaria</taxon>
    </lineage>
</organism>
<keyword evidence="7" id="KW-0812">Transmembrane</keyword>
<comment type="similarity">
    <text evidence="2 6">Belongs to the plant self-incompatibility (S1) protein family.</text>
</comment>
<feature type="transmembrane region" description="Helical" evidence="7">
    <location>
        <begin position="12"/>
        <end position="32"/>
    </location>
</feature>
<evidence type="ECO:0000256" key="4">
    <source>
        <dbReference type="ARBA" id="ARBA00022525"/>
    </source>
</evidence>
<dbReference type="GO" id="GO:0005576">
    <property type="term" value="C:extracellular region"/>
    <property type="evidence" value="ECO:0007669"/>
    <property type="project" value="UniProtKB-SubCell"/>
</dbReference>
<dbReference type="PANTHER" id="PTHR31232">
    <property type="match status" value="1"/>
</dbReference>
<keyword evidence="7" id="KW-0472">Membrane</keyword>
<protein>
    <recommendedName>
        <fullName evidence="6">S-protein homolog</fullName>
    </recommendedName>
</protein>
<reference evidence="8" key="1">
    <citation type="submission" date="2024-03" db="EMBL/GenBank/DDBJ databases">
        <title>WGS assembly of Saponaria officinalis var. Norfolk2.</title>
        <authorList>
            <person name="Jenkins J."/>
            <person name="Shu S."/>
            <person name="Grimwood J."/>
            <person name="Barry K."/>
            <person name="Goodstein D."/>
            <person name="Schmutz J."/>
            <person name="Leebens-Mack J."/>
            <person name="Osbourn A."/>
        </authorList>
    </citation>
    <scope>NUCLEOTIDE SEQUENCE [LARGE SCALE GENOMIC DNA]</scope>
    <source>
        <strain evidence="8">JIC</strain>
    </source>
</reference>
<keyword evidence="4 6" id="KW-0964">Secreted</keyword>
<comment type="caution">
    <text evidence="8">The sequence shown here is derived from an EMBL/GenBank/DDBJ whole genome shotgun (WGS) entry which is preliminary data.</text>
</comment>
<evidence type="ECO:0000256" key="3">
    <source>
        <dbReference type="ARBA" id="ARBA00022471"/>
    </source>
</evidence>
<comment type="subcellular location">
    <subcellularLocation>
        <location evidence="1 6">Secreted</location>
    </subcellularLocation>
</comment>
<dbReference type="AlphaFoldDB" id="A0AAW1HH00"/>
<keyword evidence="9" id="KW-1185">Reference proteome</keyword>
<dbReference type="Pfam" id="PF05938">
    <property type="entry name" value="Self-incomp_S1"/>
    <property type="match status" value="1"/>
</dbReference>
<proteinExistence type="inferred from homology"/>
<evidence type="ECO:0000256" key="6">
    <source>
        <dbReference type="RuleBase" id="RU367044"/>
    </source>
</evidence>
<keyword evidence="5" id="KW-0732">Signal</keyword>
<keyword evidence="7" id="KW-1133">Transmembrane helix</keyword>
<evidence type="ECO:0000313" key="8">
    <source>
        <dbReference type="EMBL" id="KAK9675673.1"/>
    </source>
</evidence>
<dbReference type="Proteomes" id="UP001443914">
    <property type="component" value="Unassembled WGS sequence"/>
</dbReference>
<evidence type="ECO:0000256" key="7">
    <source>
        <dbReference type="SAM" id="Phobius"/>
    </source>
</evidence>
<dbReference type="InterPro" id="IPR010264">
    <property type="entry name" value="Self-incomp_S1"/>
</dbReference>
<dbReference type="GO" id="GO:0060320">
    <property type="term" value="P:rejection of self pollen"/>
    <property type="evidence" value="ECO:0007669"/>
    <property type="project" value="UniProtKB-KW"/>
</dbReference>
<keyword evidence="3 6" id="KW-0713">Self-incompatibility</keyword>
<evidence type="ECO:0000313" key="9">
    <source>
        <dbReference type="Proteomes" id="UP001443914"/>
    </source>
</evidence>
<gene>
    <name evidence="8" type="ORF">RND81_11G022400</name>
</gene>
<evidence type="ECO:0000256" key="2">
    <source>
        <dbReference type="ARBA" id="ARBA00005581"/>
    </source>
</evidence>
<evidence type="ECO:0000256" key="1">
    <source>
        <dbReference type="ARBA" id="ARBA00004613"/>
    </source>
</evidence>
<sequence length="165" mass="19878">MNYHHLKPFNYIFITTLIITITQIHGDLHFYLKNEMRRNPPVTYRCQSGSSDTGLQELNPGQTLDYKFENDFYSIRTLYFCHFYFKRKDKVFDVYKRSMAEDCALARSNIYGPWDYCFRDHVEWVIRKDGFYKHCVFFYNDYLADVCYSPPTAPQSSPLQKVYSW</sequence>
<dbReference type="PANTHER" id="PTHR31232:SF155">
    <property type="entry name" value="PLANT SELF-INCOMPATIBILITY PROTEIN S1 FAMILY"/>
    <property type="match status" value="1"/>
</dbReference>
<dbReference type="EMBL" id="JBDFQZ010000011">
    <property type="protein sequence ID" value="KAK9675673.1"/>
    <property type="molecule type" value="Genomic_DNA"/>
</dbReference>
<name>A0AAW1HH00_SAPOF</name>